<accession>A0A158B619</accession>
<keyword evidence="4" id="KW-1185">Reference proteome</keyword>
<dbReference type="SUPFAM" id="SSF160113">
    <property type="entry name" value="YegP-like"/>
    <property type="match status" value="2"/>
</dbReference>
<dbReference type="Gene3D" id="2.30.29.80">
    <property type="match status" value="1"/>
</dbReference>
<dbReference type="OrthoDB" id="9802792at2"/>
<dbReference type="InterPro" id="IPR051141">
    <property type="entry name" value="UPF0339_domain"/>
</dbReference>
<protein>
    <recommendedName>
        <fullName evidence="2">DUF1508 domain-containing protein</fullName>
    </recommendedName>
</protein>
<dbReference type="PANTHER" id="PTHR40606:SF1">
    <property type="entry name" value="UPF0339 PROTEIN YEGP"/>
    <property type="match status" value="1"/>
</dbReference>
<feature type="domain" description="DUF1508" evidence="2">
    <location>
        <begin position="11"/>
        <end position="57"/>
    </location>
</feature>
<dbReference type="InterPro" id="IPR010879">
    <property type="entry name" value="DUF1508"/>
</dbReference>
<dbReference type="Proteomes" id="UP000054624">
    <property type="component" value="Unassembled WGS sequence"/>
</dbReference>
<reference evidence="4" key="1">
    <citation type="submission" date="2016-01" db="EMBL/GenBank/DDBJ databases">
        <authorList>
            <person name="Peeters Charlotte."/>
        </authorList>
    </citation>
    <scope>NUCLEOTIDE SEQUENCE [LARGE SCALE GENOMIC DNA]</scope>
</reference>
<sequence>MSGKFVIDRARDGQYYFNLRAGNGEIILTSEMYKAKASAENGIESVRKNAPHDERYERKSNRKGEPMFTLKAANHEVIGVSEGYSGIAARDHGIESVKHNAPDATVVDNT</sequence>
<dbReference type="EMBL" id="FCOI02000011">
    <property type="protein sequence ID" value="SAK65503.1"/>
    <property type="molecule type" value="Genomic_DNA"/>
</dbReference>
<organism evidence="3 4">
    <name type="scientific">Caballeronia temeraria</name>
    <dbReference type="NCBI Taxonomy" id="1777137"/>
    <lineage>
        <taxon>Bacteria</taxon>
        <taxon>Pseudomonadati</taxon>
        <taxon>Pseudomonadota</taxon>
        <taxon>Betaproteobacteria</taxon>
        <taxon>Burkholderiales</taxon>
        <taxon>Burkholderiaceae</taxon>
        <taxon>Caballeronia</taxon>
    </lineage>
</organism>
<dbReference type="RefSeq" id="WP_061161500.1">
    <property type="nucleotide sequence ID" value="NZ_FCOI02000011.1"/>
</dbReference>
<evidence type="ECO:0000259" key="2">
    <source>
        <dbReference type="Pfam" id="PF07411"/>
    </source>
</evidence>
<evidence type="ECO:0000256" key="1">
    <source>
        <dbReference type="SAM" id="MobiDB-lite"/>
    </source>
</evidence>
<name>A0A158B619_9BURK</name>
<feature type="compositionally biased region" description="Basic and acidic residues" evidence="1">
    <location>
        <begin position="45"/>
        <end position="63"/>
    </location>
</feature>
<dbReference type="AlphaFoldDB" id="A0A158B619"/>
<gene>
    <name evidence="3" type="ORF">AWB76_03697</name>
</gene>
<evidence type="ECO:0000313" key="4">
    <source>
        <dbReference type="Proteomes" id="UP000054624"/>
    </source>
</evidence>
<evidence type="ECO:0000313" key="3">
    <source>
        <dbReference type="EMBL" id="SAK65503.1"/>
    </source>
</evidence>
<proteinExistence type="predicted"/>
<dbReference type="STRING" id="1777137.AWB76_03697"/>
<dbReference type="Pfam" id="PF07411">
    <property type="entry name" value="DUF1508"/>
    <property type="match status" value="2"/>
</dbReference>
<dbReference type="InterPro" id="IPR036913">
    <property type="entry name" value="YegP-like_sf"/>
</dbReference>
<feature type="domain" description="DUF1508" evidence="2">
    <location>
        <begin position="63"/>
        <end position="108"/>
    </location>
</feature>
<feature type="region of interest" description="Disordered" evidence="1">
    <location>
        <begin position="40"/>
        <end position="63"/>
    </location>
</feature>
<dbReference type="PANTHER" id="PTHR40606">
    <property type="match status" value="1"/>
</dbReference>